<dbReference type="InterPro" id="IPR025351">
    <property type="entry name" value="Pvc16_N"/>
</dbReference>
<dbReference type="RefSeq" id="WP_079467627.1">
    <property type="nucleotide sequence ID" value="NZ_FUZZ01000001.1"/>
</dbReference>
<evidence type="ECO:0000313" key="3">
    <source>
        <dbReference type="Proteomes" id="UP000190166"/>
    </source>
</evidence>
<keyword evidence="3" id="KW-1185">Reference proteome</keyword>
<protein>
    <recommendedName>
        <fullName evidence="1">Pvc16 N-terminal domain-containing protein</fullName>
    </recommendedName>
</protein>
<accession>A0A1T5N3Z5</accession>
<dbReference type="Pfam" id="PF14065">
    <property type="entry name" value="Pvc16_N"/>
    <property type="match status" value="1"/>
</dbReference>
<dbReference type="STRING" id="393003.SAMN05660461_0279"/>
<dbReference type="AlphaFoldDB" id="A0A1T5N3Z5"/>
<evidence type="ECO:0000313" key="2">
    <source>
        <dbReference type="EMBL" id="SKC95190.1"/>
    </source>
</evidence>
<evidence type="ECO:0000259" key="1">
    <source>
        <dbReference type="Pfam" id="PF14065"/>
    </source>
</evidence>
<dbReference type="Proteomes" id="UP000190166">
    <property type="component" value="Unassembled WGS sequence"/>
</dbReference>
<reference evidence="2 3" key="1">
    <citation type="submission" date="2017-02" db="EMBL/GenBank/DDBJ databases">
        <authorList>
            <person name="Peterson S.W."/>
        </authorList>
    </citation>
    <scope>NUCLEOTIDE SEQUENCE [LARGE SCALE GENOMIC DNA]</scope>
    <source>
        <strain evidence="2 3">DSM 18108</strain>
    </source>
</reference>
<feature type="domain" description="Pvc16 N-terminal" evidence="1">
    <location>
        <begin position="23"/>
        <end position="179"/>
    </location>
</feature>
<organism evidence="2 3">
    <name type="scientific">Chitinophaga ginsengisegetis</name>
    <dbReference type="NCBI Taxonomy" id="393003"/>
    <lineage>
        <taxon>Bacteria</taxon>
        <taxon>Pseudomonadati</taxon>
        <taxon>Bacteroidota</taxon>
        <taxon>Chitinophagia</taxon>
        <taxon>Chitinophagales</taxon>
        <taxon>Chitinophagaceae</taxon>
        <taxon>Chitinophaga</taxon>
    </lineage>
</organism>
<sequence>MIYEALSCVTEDINNNLKRKLQINEDKVILSGIVNQDGSVAIQGENKMLVTLVNVEKETARTSVSNTGAGMYNTSAAAVSVNLYVLFSAYFSSNNYAQALRFLSYTVAFFQSKNTFTAQNTPALDAGISKLAFELESPGADRLNNMWATLGAKYMPSVLYKVRMLTFDDSIIKEYRPAVAGTAGEMLPAR</sequence>
<proteinExistence type="predicted"/>
<gene>
    <name evidence="2" type="ORF">SAMN05660461_0279</name>
</gene>
<dbReference type="EMBL" id="FUZZ01000001">
    <property type="protein sequence ID" value="SKC95190.1"/>
    <property type="molecule type" value="Genomic_DNA"/>
</dbReference>
<name>A0A1T5N3Z5_9BACT</name>